<keyword evidence="3" id="KW-0479">Metal-binding</keyword>
<evidence type="ECO:0000256" key="6">
    <source>
        <dbReference type="ARBA" id="ARBA00022806"/>
    </source>
</evidence>
<evidence type="ECO:0000313" key="12">
    <source>
        <dbReference type="Proteomes" id="UP001597375"/>
    </source>
</evidence>
<evidence type="ECO:0000256" key="7">
    <source>
        <dbReference type="ARBA" id="ARBA00022840"/>
    </source>
</evidence>
<dbReference type="Proteomes" id="UP001597375">
    <property type="component" value="Unassembled WGS sequence"/>
</dbReference>
<dbReference type="InterPro" id="IPR014001">
    <property type="entry name" value="Helicase_ATP-bd"/>
</dbReference>
<comment type="similarity">
    <text evidence="1">In the N-terminal section; belongs to the CRISPR-associated nuclease Cas3-HD family.</text>
</comment>
<dbReference type="CDD" id="cd09641">
    <property type="entry name" value="Cas3''_I"/>
    <property type="match status" value="1"/>
</dbReference>
<evidence type="ECO:0000256" key="8">
    <source>
        <dbReference type="ARBA" id="ARBA00023118"/>
    </source>
</evidence>
<dbReference type="InterPro" id="IPR038257">
    <property type="entry name" value="CRISPR-assoc_Cas3_HD_sf"/>
</dbReference>
<name>A0ABW5D7B3_9BACT</name>
<keyword evidence="11" id="KW-0255">Endonuclease</keyword>
<evidence type="ECO:0000313" key="11">
    <source>
        <dbReference type="EMBL" id="MFD2255916.1"/>
    </source>
</evidence>
<evidence type="ECO:0000256" key="2">
    <source>
        <dbReference type="ARBA" id="ARBA00009046"/>
    </source>
</evidence>
<comment type="caution">
    <text evidence="11">The sequence shown here is derived from an EMBL/GenBank/DDBJ whole genome shotgun (WGS) entry which is preliminary data.</text>
</comment>
<keyword evidence="5" id="KW-0378">Hydrolase</keyword>
<dbReference type="Gene3D" id="3.40.50.300">
    <property type="entry name" value="P-loop containing nucleotide triphosphate hydrolases"/>
    <property type="match status" value="2"/>
</dbReference>
<keyword evidence="11" id="KW-0540">Nuclease</keyword>
<feature type="domain" description="HD Cas3-type" evidence="10">
    <location>
        <begin position="69"/>
        <end position="220"/>
    </location>
</feature>
<evidence type="ECO:0000256" key="4">
    <source>
        <dbReference type="ARBA" id="ARBA00022741"/>
    </source>
</evidence>
<dbReference type="NCBIfam" id="TIGR01596">
    <property type="entry name" value="cas3_HD"/>
    <property type="match status" value="1"/>
</dbReference>
<dbReference type="SUPFAM" id="SSF52540">
    <property type="entry name" value="P-loop containing nucleoside triphosphate hydrolases"/>
    <property type="match status" value="1"/>
</dbReference>
<evidence type="ECO:0000256" key="3">
    <source>
        <dbReference type="ARBA" id="ARBA00022723"/>
    </source>
</evidence>
<dbReference type="RefSeq" id="WP_386818705.1">
    <property type="nucleotide sequence ID" value="NZ_JBHUIT010000003.1"/>
</dbReference>
<keyword evidence="8" id="KW-0051">Antiviral defense</keyword>
<sequence length="789" mass="88865">MNFYAHTKSLADGSPAQKELWEPLFTPFGNDINQCQRELCEHCRKLTPGHGHLNKVAYWTAKFAAEMFPADSPESASAHQWGYLTGLWHDLGKFAPKWQAYLYSKSDPHIAEMTGNVPHSTAGAQYSHANLPNFGTLLSYLIAGHHAGLANGIDSSESNLSNRLTKRASEQTPEFIPHVPTKILHFTESLPPLAFTLKSGTSLGFFLRILFSALVDADFLATESYMSPSIKNLRPQLKPSISDLETAFNIYLAQLSSSALATDVNRLRAEILHHCQQAAEDHPGLFSLTVPTGGGKTLSSLAFALKHARIHNLRRVIYVIPYTSIIEQNASVFRMALAALGPDVVLEHHSNLDPDSEDETTTNRLASENWDARLIVTTNVQFFESLHANRTSRCRKLHRIARSVIILDEAQSLPVEFLAPCLRSLEELHAHYQSTIVLCTATQPAIHRRPDFPIGLDSPREIIPDPSNLYDKLRRVHTSRLPGRTDNPTLIHHILQHPQSLTIVNTRRHARELFDLLPNDGTRFHLSALMCANHRSEVLEIIKKRLHENLPTRLISTQLIEAGVDIDFPVVFRSLAGLDSIAQAAGRCDREGHLTAANGKPSGKLFLFESAEHRSPAFIISATNATIQVLASNPADILALNNIQDYFQRHYWDQRDITDQKHILENYPRNLREPSDLFCFKFKTCARDFRLIDDYSEPILIPYGEKGRAICDQLRQTFDPTEIRRLARKLQRYTVAIPPQQHAELLRTGILIPLHDDSFHLLNSTPHYDEQFGLHPKPELELTPENSIL</sequence>
<evidence type="ECO:0000256" key="5">
    <source>
        <dbReference type="ARBA" id="ARBA00022801"/>
    </source>
</evidence>
<dbReference type="InterPro" id="IPR011545">
    <property type="entry name" value="DEAD/DEAH_box_helicase_dom"/>
</dbReference>
<dbReference type="GO" id="GO:0004519">
    <property type="term" value="F:endonuclease activity"/>
    <property type="evidence" value="ECO:0007669"/>
    <property type="project" value="UniProtKB-KW"/>
</dbReference>
<proteinExistence type="inferred from homology"/>
<evidence type="ECO:0000259" key="9">
    <source>
        <dbReference type="PROSITE" id="PS51192"/>
    </source>
</evidence>
<keyword evidence="12" id="KW-1185">Reference proteome</keyword>
<dbReference type="Pfam" id="PF00270">
    <property type="entry name" value="DEAD"/>
    <property type="match status" value="1"/>
</dbReference>
<keyword evidence="6" id="KW-0347">Helicase</keyword>
<dbReference type="InterPro" id="IPR027417">
    <property type="entry name" value="P-loop_NTPase"/>
</dbReference>
<dbReference type="Gene3D" id="1.10.3210.30">
    <property type="match status" value="1"/>
</dbReference>
<feature type="domain" description="Helicase ATP-binding" evidence="9">
    <location>
        <begin position="277"/>
        <end position="461"/>
    </location>
</feature>
<dbReference type="SMART" id="SM00487">
    <property type="entry name" value="DEXDc"/>
    <property type="match status" value="1"/>
</dbReference>
<dbReference type="EMBL" id="JBHUIT010000003">
    <property type="protein sequence ID" value="MFD2255916.1"/>
    <property type="molecule type" value="Genomic_DNA"/>
</dbReference>
<dbReference type="Pfam" id="PF22590">
    <property type="entry name" value="Cas3-like_C_2"/>
    <property type="match status" value="1"/>
</dbReference>
<dbReference type="PROSITE" id="PS51192">
    <property type="entry name" value="HELICASE_ATP_BIND_1"/>
    <property type="match status" value="1"/>
</dbReference>
<keyword evidence="4" id="KW-0547">Nucleotide-binding</keyword>
<dbReference type="CDD" id="cd17930">
    <property type="entry name" value="DEXHc_cas3"/>
    <property type="match status" value="1"/>
</dbReference>
<reference evidence="12" key="1">
    <citation type="journal article" date="2019" name="Int. J. Syst. Evol. Microbiol.">
        <title>The Global Catalogue of Microorganisms (GCM) 10K type strain sequencing project: providing services to taxonomists for standard genome sequencing and annotation.</title>
        <authorList>
            <consortium name="The Broad Institute Genomics Platform"/>
            <consortium name="The Broad Institute Genome Sequencing Center for Infectious Disease"/>
            <person name="Wu L."/>
            <person name="Ma J."/>
        </authorList>
    </citation>
    <scope>NUCLEOTIDE SEQUENCE [LARGE SCALE GENOMIC DNA]</scope>
    <source>
        <strain evidence="12">CGMCC 4.7106</strain>
    </source>
</reference>
<protein>
    <submittedName>
        <fullName evidence="11">CRISPR-associated endonuclease Cas3</fullName>
    </submittedName>
</protein>
<organism evidence="11 12">
    <name type="scientific">Luteolibacter algae</name>
    <dbReference type="NCBI Taxonomy" id="454151"/>
    <lineage>
        <taxon>Bacteria</taxon>
        <taxon>Pseudomonadati</taxon>
        <taxon>Verrucomicrobiota</taxon>
        <taxon>Verrucomicrobiia</taxon>
        <taxon>Verrucomicrobiales</taxon>
        <taxon>Verrucomicrobiaceae</taxon>
        <taxon>Luteolibacter</taxon>
    </lineage>
</organism>
<gene>
    <name evidence="11" type="ORF">ACFSSA_04430</name>
</gene>
<dbReference type="InterPro" id="IPR054712">
    <property type="entry name" value="Cas3-like_dom"/>
</dbReference>
<evidence type="ECO:0000259" key="10">
    <source>
        <dbReference type="PROSITE" id="PS51643"/>
    </source>
</evidence>
<evidence type="ECO:0000256" key="1">
    <source>
        <dbReference type="ARBA" id="ARBA00006847"/>
    </source>
</evidence>
<dbReference type="PROSITE" id="PS51643">
    <property type="entry name" value="HD_CAS3"/>
    <property type="match status" value="1"/>
</dbReference>
<keyword evidence="7" id="KW-0067">ATP-binding</keyword>
<dbReference type="InterPro" id="IPR006483">
    <property type="entry name" value="CRISPR-assoc_Cas3_HD"/>
</dbReference>
<accession>A0ABW5D7B3</accession>
<comment type="similarity">
    <text evidence="2">In the central section; belongs to the CRISPR-associated helicase Cas3 family.</text>
</comment>